<evidence type="ECO:0000256" key="1">
    <source>
        <dbReference type="ARBA" id="ARBA00004141"/>
    </source>
</evidence>
<proteinExistence type="inferred from homology"/>
<evidence type="ECO:0000256" key="9">
    <source>
        <dbReference type="SAM" id="MobiDB-lite"/>
    </source>
</evidence>
<feature type="transmembrane region" description="Helical" evidence="10">
    <location>
        <begin position="79"/>
        <end position="103"/>
    </location>
</feature>
<sequence>MPSPQRRNKKKGCLALGYRSEHFRIAGQMAVAIVVAMLFVVINPLYNFLGEYALWIVITVVVAFSPNVGSALNSAIVGLLGSVLGGALGMLIISLISGLALGYSYQTHPVAMSVWLCVLMGLVGFVLELNKERFRRLEYGYSVALLTFPIVAIPGFRADDENYLNRLKLSLCGCIGVMLTVLAAAVVFPVRARTRLRKSTAGILENLGNLAFQLLGEFCQEPDEGMRMRGSSGTDVEQHYVDDGLQQALDGLHRAHLHLLKDVSDMAELIAPARAETRYLKWKKPRFPISTYKTINRLCARILTALGSLHHSMESGHLRLGLCVVYRPLLEELRQDVAASLTALSGLVLGTLSEEYAREKMERLCAAAVELQAALEREPMKAGYNMHVETLAIAAKTATNLARQVASMYMDLRPEGDIELGMGVAALPGSRRPPSGLTIGRLTSISENSSSLGSSGERSQKLPRLQQELSSQVGSFLRSKSLPGLVLIPGSAFQEASLPFKMPTPPQPTYTPYPEEPPATPPAPPFPAGDALPGGGDASRGGRALRFPQRREMLQSQAASGSPPRDRRNSPSAWLNSRSTSFKAEDNPFG</sequence>
<dbReference type="Pfam" id="PF11744">
    <property type="entry name" value="ALMT"/>
    <property type="match status" value="1"/>
</dbReference>
<evidence type="ECO:0000256" key="8">
    <source>
        <dbReference type="ARBA" id="ARBA00023303"/>
    </source>
</evidence>
<feature type="transmembrane region" description="Helical" evidence="10">
    <location>
        <begin position="139"/>
        <end position="156"/>
    </location>
</feature>
<keyword evidence="8" id="KW-0407">Ion channel</keyword>
<feature type="compositionally biased region" description="Polar residues" evidence="9">
    <location>
        <begin position="570"/>
        <end position="582"/>
    </location>
</feature>
<evidence type="ECO:0008006" key="13">
    <source>
        <dbReference type="Google" id="ProtNLM"/>
    </source>
</evidence>
<evidence type="ECO:0000256" key="2">
    <source>
        <dbReference type="ARBA" id="ARBA00007079"/>
    </source>
</evidence>
<feature type="transmembrane region" description="Helical" evidence="10">
    <location>
        <begin position="168"/>
        <end position="190"/>
    </location>
</feature>
<feature type="transmembrane region" description="Helical" evidence="10">
    <location>
        <begin position="109"/>
        <end position="127"/>
    </location>
</feature>
<accession>A0ABR2YPZ4</accession>
<dbReference type="EMBL" id="JALJOT010000007">
    <property type="protein sequence ID" value="KAK9908685.1"/>
    <property type="molecule type" value="Genomic_DNA"/>
</dbReference>
<dbReference type="Proteomes" id="UP001491310">
    <property type="component" value="Unassembled WGS sequence"/>
</dbReference>
<name>A0ABR2YPZ4_9CHLO</name>
<keyword evidence="4 10" id="KW-0812">Transmembrane</keyword>
<comment type="caution">
    <text evidence="11">The sequence shown here is derived from an EMBL/GenBank/DDBJ whole genome shotgun (WGS) entry which is preliminary data.</text>
</comment>
<keyword evidence="3" id="KW-0813">Transport</keyword>
<evidence type="ECO:0000313" key="11">
    <source>
        <dbReference type="EMBL" id="KAK9908685.1"/>
    </source>
</evidence>
<gene>
    <name evidence="11" type="ORF">WJX75_001403</name>
</gene>
<feature type="transmembrane region" description="Helical" evidence="10">
    <location>
        <begin position="52"/>
        <end position="72"/>
    </location>
</feature>
<feature type="transmembrane region" description="Helical" evidence="10">
    <location>
        <begin position="25"/>
        <end position="46"/>
    </location>
</feature>
<feature type="region of interest" description="Disordered" evidence="9">
    <location>
        <begin position="429"/>
        <end position="466"/>
    </location>
</feature>
<comment type="similarity">
    <text evidence="2">Belongs to the aromatic acid exporter (TC 2.A.85) family.</text>
</comment>
<evidence type="ECO:0000256" key="4">
    <source>
        <dbReference type="ARBA" id="ARBA00022692"/>
    </source>
</evidence>
<feature type="compositionally biased region" description="Pro residues" evidence="9">
    <location>
        <begin position="502"/>
        <end position="527"/>
    </location>
</feature>
<dbReference type="PANTHER" id="PTHR31086">
    <property type="entry name" value="ALUMINUM-ACTIVATED MALATE TRANSPORTER 10"/>
    <property type="match status" value="1"/>
</dbReference>
<keyword evidence="6" id="KW-0406">Ion transport</keyword>
<keyword evidence="12" id="KW-1185">Reference proteome</keyword>
<keyword evidence="5 10" id="KW-1133">Transmembrane helix</keyword>
<organism evidence="11 12">
    <name type="scientific">Coccomyxa subellipsoidea</name>
    <dbReference type="NCBI Taxonomy" id="248742"/>
    <lineage>
        <taxon>Eukaryota</taxon>
        <taxon>Viridiplantae</taxon>
        <taxon>Chlorophyta</taxon>
        <taxon>core chlorophytes</taxon>
        <taxon>Trebouxiophyceae</taxon>
        <taxon>Trebouxiophyceae incertae sedis</taxon>
        <taxon>Coccomyxaceae</taxon>
        <taxon>Coccomyxa</taxon>
    </lineage>
</organism>
<evidence type="ECO:0000256" key="3">
    <source>
        <dbReference type="ARBA" id="ARBA00022448"/>
    </source>
</evidence>
<reference evidence="11 12" key="1">
    <citation type="journal article" date="2024" name="Nat. Commun.">
        <title>Phylogenomics reveals the evolutionary origins of lichenization in chlorophyte algae.</title>
        <authorList>
            <person name="Puginier C."/>
            <person name="Libourel C."/>
            <person name="Otte J."/>
            <person name="Skaloud P."/>
            <person name="Haon M."/>
            <person name="Grisel S."/>
            <person name="Petersen M."/>
            <person name="Berrin J.G."/>
            <person name="Delaux P.M."/>
            <person name="Dal Grande F."/>
            <person name="Keller J."/>
        </authorList>
    </citation>
    <scope>NUCLEOTIDE SEQUENCE [LARGE SCALE GENOMIC DNA]</scope>
    <source>
        <strain evidence="11 12">SAG 216-7</strain>
    </source>
</reference>
<keyword evidence="7 10" id="KW-0472">Membrane</keyword>
<comment type="subcellular location">
    <subcellularLocation>
        <location evidence="1">Membrane</location>
        <topology evidence="1">Multi-pass membrane protein</topology>
    </subcellularLocation>
</comment>
<evidence type="ECO:0000256" key="10">
    <source>
        <dbReference type="SAM" id="Phobius"/>
    </source>
</evidence>
<protein>
    <recommendedName>
        <fullName evidence="13">DUF2421 domain-containing protein</fullName>
    </recommendedName>
</protein>
<evidence type="ECO:0000256" key="7">
    <source>
        <dbReference type="ARBA" id="ARBA00023136"/>
    </source>
</evidence>
<evidence type="ECO:0000256" key="5">
    <source>
        <dbReference type="ARBA" id="ARBA00022989"/>
    </source>
</evidence>
<dbReference type="InterPro" id="IPR020966">
    <property type="entry name" value="ALMT"/>
</dbReference>
<evidence type="ECO:0000256" key="6">
    <source>
        <dbReference type="ARBA" id="ARBA00023065"/>
    </source>
</evidence>
<feature type="compositionally biased region" description="Low complexity" evidence="9">
    <location>
        <begin position="441"/>
        <end position="457"/>
    </location>
</feature>
<evidence type="ECO:0000313" key="12">
    <source>
        <dbReference type="Proteomes" id="UP001491310"/>
    </source>
</evidence>
<feature type="region of interest" description="Disordered" evidence="9">
    <location>
        <begin position="498"/>
        <end position="590"/>
    </location>
</feature>